<dbReference type="PROSITE" id="PS51257">
    <property type="entry name" value="PROKAR_LIPOPROTEIN"/>
    <property type="match status" value="1"/>
</dbReference>
<keyword evidence="2" id="KW-1185">Reference proteome</keyword>
<gene>
    <name evidence="1" type="ORF">ROJ8625_00792</name>
</gene>
<dbReference type="EMBL" id="FWFK01000001">
    <property type="protein sequence ID" value="SLN21302.1"/>
    <property type="molecule type" value="Genomic_DNA"/>
</dbReference>
<evidence type="ECO:0000313" key="2">
    <source>
        <dbReference type="Proteomes" id="UP000193570"/>
    </source>
</evidence>
<proteinExistence type="predicted"/>
<reference evidence="1 2" key="1">
    <citation type="submission" date="2017-03" db="EMBL/GenBank/DDBJ databases">
        <authorList>
            <person name="Afonso C.L."/>
            <person name="Miller P.J."/>
            <person name="Scott M.A."/>
            <person name="Spackman E."/>
            <person name="Goraichik I."/>
            <person name="Dimitrov K.M."/>
            <person name="Suarez D.L."/>
            <person name="Swayne D.E."/>
        </authorList>
    </citation>
    <scope>NUCLEOTIDE SEQUENCE [LARGE SCALE GENOMIC DNA]</scope>
    <source>
        <strain evidence="1 2">CECT 8625</strain>
    </source>
</reference>
<evidence type="ECO:0008006" key="3">
    <source>
        <dbReference type="Google" id="ProtNLM"/>
    </source>
</evidence>
<dbReference type="RefSeq" id="WP_085790505.1">
    <property type="nucleotide sequence ID" value="NZ_FWFK01000001.1"/>
</dbReference>
<protein>
    <recommendedName>
        <fullName evidence="3">Translocase</fullName>
    </recommendedName>
</protein>
<organism evidence="1 2">
    <name type="scientific">Roseivivax jejudonensis</name>
    <dbReference type="NCBI Taxonomy" id="1529041"/>
    <lineage>
        <taxon>Bacteria</taxon>
        <taxon>Pseudomonadati</taxon>
        <taxon>Pseudomonadota</taxon>
        <taxon>Alphaproteobacteria</taxon>
        <taxon>Rhodobacterales</taxon>
        <taxon>Roseobacteraceae</taxon>
        <taxon>Roseivivax</taxon>
    </lineage>
</organism>
<sequence>MIRGKTALLAAGTLSCALGTGYVMQYGATLPGAKAPAQPPVVVTDIEDTAARSDEPTLPAQSAPRNFAEIAAPAFRDLPNDPLPAPNLPDLPNILTALDVPDPVLEPATNAAPDQTPDCDVRLDATPIAGAMVRLAVTAPCHPEARVSLHHNGLMVSAATDETGVLSIDMPALSESALFIASLPGEAGAIARADVSSVPFYDRIVLQWQNDTGLELHAREWGADYFSDGHVWHDSPGSLKDAVRGEGGFLTRLGDPDLADPRLAEVYSYPAGTSARTGAIAVSVEAEVTSANCGADISAQTLEARSDAPLAVRELTLAMPDCDAVGEYLVLKNLIPDLKIAAN</sequence>
<dbReference type="OrthoDB" id="7956241at2"/>
<name>A0A1X6YH55_9RHOB</name>
<accession>A0A1X6YH55</accession>
<dbReference type="Proteomes" id="UP000193570">
    <property type="component" value="Unassembled WGS sequence"/>
</dbReference>
<dbReference type="AlphaFoldDB" id="A0A1X6YH55"/>
<evidence type="ECO:0000313" key="1">
    <source>
        <dbReference type="EMBL" id="SLN21302.1"/>
    </source>
</evidence>